<evidence type="ECO:0000313" key="3">
    <source>
        <dbReference type="Proteomes" id="UP000283509"/>
    </source>
</evidence>
<protein>
    <submittedName>
        <fullName evidence="2">Uncharacterized protein</fullName>
    </submittedName>
</protein>
<dbReference type="Proteomes" id="UP000283509">
    <property type="component" value="Unassembled WGS sequence"/>
</dbReference>
<feature type="compositionally biased region" description="Polar residues" evidence="1">
    <location>
        <begin position="91"/>
        <end position="102"/>
    </location>
</feature>
<feature type="region of interest" description="Disordered" evidence="1">
    <location>
        <begin position="445"/>
        <end position="519"/>
    </location>
</feature>
<feature type="compositionally biased region" description="Basic and acidic residues" evidence="1">
    <location>
        <begin position="290"/>
        <end position="301"/>
    </location>
</feature>
<keyword evidence="3" id="KW-1185">Reference proteome</keyword>
<reference evidence="2 3" key="1">
    <citation type="submission" date="2018-04" db="EMBL/GenBank/DDBJ databases">
        <authorList>
            <person name="Zhang X."/>
            <person name="Yuan J."/>
            <person name="Li F."/>
            <person name="Xiang J."/>
        </authorList>
    </citation>
    <scope>NUCLEOTIDE SEQUENCE [LARGE SCALE GENOMIC DNA]</scope>
    <source>
        <tissue evidence="2">Muscle</tissue>
    </source>
</reference>
<feature type="compositionally biased region" description="Low complexity" evidence="1">
    <location>
        <begin position="177"/>
        <end position="187"/>
    </location>
</feature>
<name>A0A423STX8_PENVA</name>
<feature type="compositionally biased region" description="Low complexity" evidence="1">
    <location>
        <begin position="574"/>
        <end position="585"/>
    </location>
</feature>
<feature type="region of interest" description="Disordered" evidence="1">
    <location>
        <begin position="541"/>
        <end position="585"/>
    </location>
</feature>
<feature type="compositionally biased region" description="Polar residues" evidence="1">
    <location>
        <begin position="449"/>
        <end position="463"/>
    </location>
</feature>
<gene>
    <name evidence="2" type="ORF">C7M84_014241</name>
</gene>
<feature type="region of interest" description="Disordered" evidence="1">
    <location>
        <begin position="271"/>
        <end position="338"/>
    </location>
</feature>
<comment type="caution">
    <text evidence="2">The sequence shown here is derived from an EMBL/GenBank/DDBJ whole genome shotgun (WGS) entry which is preliminary data.</text>
</comment>
<feature type="region of interest" description="Disordered" evidence="1">
    <location>
        <begin position="354"/>
        <end position="375"/>
    </location>
</feature>
<dbReference type="EMBL" id="QCYY01002784">
    <property type="protein sequence ID" value="ROT67657.1"/>
    <property type="molecule type" value="Genomic_DNA"/>
</dbReference>
<evidence type="ECO:0000313" key="2">
    <source>
        <dbReference type="EMBL" id="ROT67657.1"/>
    </source>
</evidence>
<feature type="compositionally biased region" description="Low complexity" evidence="1">
    <location>
        <begin position="127"/>
        <end position="136"/>
    </location>
</feature>
<organism evidence="2 3">
    <name type="scientific">Penaeus vannamei</name>
    <name type="common">Whiteleg shrimp</name>
    <name type="synonym">Litopenaeus vannamei</name>
    <dbReference type="NCBI Taxonomy" id="6689"/>
    <lineage>
        <taxon>Eukaryota</taxon>
        <taxon>Metazoa</taxon>
        <taxon>Ecdysozoa</taxon>
        <taxon>Arthropoda</taxon>
        <taxon>Crustacea</taxon>
        <taxon>Multicrustacea</taxon>
        <taxon>Malacostraca</taxon>
        <taxon>Eumalacostraca</taxon>
        <taxon>Eucarida</taxon>
        <taxon>Decapoda</taxon>
        <taxon>Dendrobranchiata</taxon>
        <taxon>Penaeoidea</taxon>
        <taxon>Penaeidae</taxon>
        <taxon>Penaeus</taxon>
    </lineage>
</organism>
<proteinExistence type="predicted"/>
<feature type="compositionally biased region" description="Pro residues" evidence="1">
    <location>
        <begin position="562"/>
        <end position="573"/>
    </location>
</feature>
<dbReference type="AlphaFoldDB" id="A0A423STX8"/>
<sequence>MLASDDDEREVGCGCNSASPRGCCVLADRQAFPRLARLSLSPLTDAFSLRRGRRRQRDCNAEVPPPGAPAGVPGPLRGQPPPGAARRGCRSANSSPACTPTTARHPREALGPEAAPARDAPEGGLQGASPAPGADGARARRVARSATRGQSPSTRRRARGGHGALLRDLLTRAAPAAGGAAARGLGPRPVPSKGRAARPPRAACPEEQLPYMGEMLLDARPAAGRSPRRRHPHLISKNYGLHGAGLGVAGAMHEQPMEQESLARLPQLQPAAVRAGRRRGAGPERAAQPVRRDRPFKREPEGGAPQGDLPRIKLEPPSVIEEEEASRGGEVASPAAWRGRRAGGWGVCPRTGCTTTPSRTEDGPQLGQSTPWSRARSRRNLPVGLKRSALFIPPSDPSTEVSICKFKFTGGPNPILEEKKMLSGKLLDNISKCETDVKKIRLESDTEDTCSLSGRGSATTSPVATLERGMQPPMLAPPMEDSPKRKRRSKKSSVREKAGQTLARSAAAHPDAAGEVGRGRHLLQVPSAARKFTANLSSSWKDYLPGQEAGGGIPLDGYSDPALPPSLPPPPGRGPTRPALTPARP</sequence>
<feature type="region of interest" description="Disordered" evidence="1">
    <location>
        <begin position="49"/>
        <end position="162"/>
    </location>
</feature>
<feature type="region of interest" description="Disordered" evidence="1">
    <location>
        <begin position="177"/>
        <end position="202"/>
    </location>
</feature>
<reference evidence="2 3" key="2">
    <citation type="submission" date="2019-01" db="EMBL/GenBank/DDBJ databases">
        <title>The decoding of complex shrimp genome reveals the adaptation for benthos swimmer, frequently molting mechanism and breeding impact on genome.</title>
        <authorList>
            <person name="Sun Y."/>
            <person name="Gao Y."/>
            <person name="Yu Y."/>
        </authorList>
    </citation>
    <scope>NUCLEOTIDE SEQUENCE [LARGE SCALE GENOMIC DNA]</scope>
    <source>
        <tissue evidence="2">Muscle</tissue>
    </source>
</reference>
<accession>A0A423STX8</accession>
<evidence type="ECO:0000256" key="1">
    <source>
        <dbReference type="SAM" id="MobiDB-lite"/>
    </source>
</evidence>